<sequence>MRHLLFAVVISALPTIAQAQMGGAVCRTGQGCTCFDISDAGLFPILLGESAAGAVSLSENLVIDRSANTTFRTSRDLGDIHRRYGGRDECPMDPGSEPLIPLDGTWLWRTLNEITTGCQTIWQAEPARTAPALTCHSALR</sequence>
<proteinExistence type="predicted"/>
<dbReference type="RefSeq" id="WP_274353697.1">
    <property type="nucleotide sequence ID" value="NZ_JAQZSM010000023.1"/>
</dbReference>
<dbReference type="Proteomes" id="UP001431784">
    <property type="component" value="Unassembled WGS sequence"/>
</dbReference>
<evidence type="ECO:0000313" key="2">
    <source>
        <dbReference type="EMBL" id="MDD7973024.1"/>
    </source>
</evidence>
<name>A0ABT5TDH2_9RHOB</name>
<reference evidence="2" key="1">
    <citation type="submission" date="2023-02" db="EMBL/GenBank/DDBJ databases">
        <title>Description of Roseinatronobacter alkalisoli sp. nov., an alkaliphilic bacerium isolated from soda soil.</title>
        <authorList>
            <person name="Wei W."/>
        </authorList>
    </citation>
    <scope>NUCLEOTIDE SEQUENCE</scope>
    <source>
        <strain evidence="2">HJB301</strain>
    </source>
</reference>
<accession>A0ABT5TDH2</accession>
<evidence type="ECO:0000256" key="1">
    <source>
        <dbReference type="SAM" id="SignalP"/>
    </source>
</evidence>
<protein>
    <submittedName>
        <fullName evidence="2">Uncharacterized protein</fullName>
    </submittedName>
</protein>
<keyword evidence="1" id="KW-0732">Signal</keyword>
<comment type="caution">
    <text evidence="2">The sequence shown here is derived from an EMBL/GenBank/DDBJ whole genome shotgun (WGS) entry which is preliminary data.</text>
</comment>
<feature type="signal peptide" evidence="1">
    <location>
        <begin position="1"/>
        <end position="19"/>
    </location>
</feature>
<organism evidence="2 3">
    <name type="scientific">Roseinatronobacter alkalisoli</name>
    <dbReference type="NCBI Taxonomy" id="3028235"/>
    <lineage>
        <taxon>Bacteria</taxon>
        <taxon>Pseudomonadati</taxon>
        <taxon>Pseudomonadota</taxon>
        <taxon>Alphaproteobacteria</taxon>
        <taxon>Rhodobacterales</taxon>
        <taxon>Paracoccaceae</taxon>
        <taxon>Roseinatronobacter</taxon>
    </lineage>
</organism>
<evidence type="ECO:0000313" key="3">
    <source>
        <dbReference type="Proteomes" id="UP001431784"/>
    </source>
</evidence>
<feature type="chain" id="PRO_5045368724" evidence="1">
    <location>
        <begin position="20"/>
        <end position="140"/>
    </location>
</feature>
<gene>
    <name evidence="2" type="ORF">PUT78_18220</name>
</gene>
<keyword evidence="3" id="KW-1185">Reference proteome</keyword>
<dbReference type="EMBL" id="JAQZSM010000023">
    <property type="protein sequence ID" value="MDD7973024.1"/>
    <property type="molecule type" value="Genomic_DNA"/>
</dbReference>